<sequence>MPQVILLICLCQLLLVRYAAQILQIDAVCNKTATLPCPFIKQHTDFLSLNWYKVETDGNKNGIIRKSDGGVQAFEYKRKASFGENHSLLLPNVNESDAGMYSCDLSANVGGQNKEEKVELTVCRTEVQLQLTTVVNLPRSNQTSQDCNEVHLSETWSFLGFGAVAAVKILLSIITIKVIRSRCLRRRRSDRFK</sequence>
<dbReference type="PaxDb" id="30732-ENSOMEP00000035263"/>
<dbReference type="PANTHER" id="PTHR15193:SF2">
    <property type="match status" value="1"/>
</dbReference>
<dbReference type="InterPro" id="IPR013783">
    <property type="entry name" value="Ig-like_fold"/>
</dbReference>
<reference evidence="4" key="1">
    <citation type="submission" date="2025-08" db="UniProtKB">
        <authorList>
            <consortium name="Ensembl"/>
        </authorList>
    </citation>
    <scope>IDENTIFICATION</scope>
</reference>
<feature type="transmembrane region" description="Helical" evidence="1">
    <location>
        <begin position="156"/>
        <end position="179"/>
    </location>
</feature>
<dbReference type="OrthoDB" id="9422899at2759"/>
<dbReference type="InterPro" id="IPR007110">
    <property type="entry name" value="Ig-like_dom"/>
</dbReference>
<dbReference type="Ensembl" id="ENSOMET00000036162.1">
    <property type="protein sequence ID" value="ENSOMEP00000035263.1"/>
    <property type="gene ID" value="ENSOMEG00000022423.1"/>
</dbReference>
<feature type="domain" description="Ig-like" evidence="3">
    <location>
        <begin position="2"/>
        <end position="119"/>
    </location>
</feature>
<dbReference type="InterPro" id="IPR013106">
    <property type="entry name" value="Ig_V-set"/>
</dbReference>
<dbReference type="RefSeq" id="XP_036068729.1">
    <property type="nucleotide sequence ID" value="XM_036212836.1"/>
</dbReference>
<keyword evidence="1" id="KW-0472">Membrane</keyword>
<dbReference type="SMART" id="SM00409">
    <property type="entry name" value="IG"/>
    <property type="match status" value="1"/>
</dbReference>
<evidence type="ECO:0000259" key="3">
    <source>
        <dbReference type="PROSITE" id="PS50835"/>
    </source>
</evidence>
<dbReference type="GeneTree" id="ENSGT00990000203733"/>
<dbReference type="PROSITE" id="PS50835">
    <property type="entry name" value="IG_LIKE"/>
    <property type="match status" value="1"/>
</dbReference>
<organism evidence="4 5">
    <name type="scientific">Oryzias melastigma</name>
    <name type="common">Marine medaka</name>
    <dbReference type="NCBI Taxonomy" id="30732"/>
    <lineage>
        <taxon>Eukaryota</taxon>
        <taxon>Metazoa</taxon>
        <taxon>Chordata</taxon>
        <taxon>Craniata</taxon>
        <taxon>Vertebrata</taxon>
        <taxon>Euteleostomi</taxon>
        <taxon>Actinopterygii</taxon>
        <taxon>Neopterygii</taxon>
        <taxon>Teleostei</taxon>
        <taxon>Neoteleostei</taxon>
        <taxon>Acanthomorphata</taxon>
        <taxon>Ovalentaria</taxon>
        <taxon>Atherinomorphae</taxon>
        <taxon>Beloniformes</taxon>
        <taxon>Adrianichthyidae</taxon>
        <taxon>Oryziinae</taxon>
        <taxon>Oryzias</taxon>
    </lineage>
</organism>
<protein>
    <submittedName>
        <fullName evidence="4">Si:dkey-109a10.2</fullName>
    </submittedName>
</protein>
<evidence type="ECO:0000313" key="5">
    <source>
        <dbReference type="Proteomes" id="UP000261560"/>
    </source>
</evidence>
<dbReference type="GeneID" id="118598959"/>
<dbReference type="AlphaFoldDB" id="A0A3B3DYR3"/>
<evidence type="ECO:0000256" key="1">
    <source>
        <dbReference type="SAM" id="Phobius"/>
    </source>
</evidence>
<dbReference type="InterPro" id="IPR003599">
    <property type="entry name" value="Ig_sub"/>
</dbReference>
<name>A0A3B3DYR3_ORYME</name>
<dbReference type="KEGG" id="oml:118598959"/>
<dbReference type="InterPro" id="IPR036179">
    <property type="entry name" value="Ig-like_dom_sf"/>
</dbReference>
<feature type="signal peptide" evidence="2">
    <location>
        <begin position="1"/>
        <end position="19"/>
    </location>
</feature>
<dbReference type="SUPFAM" id="SSF48726">
    <property type="entry name" value="Immunoglobulin"/>
    <property type="match status" value="1"/>
</dbReference>
<proteinExistence type="predicted"/>
<keyword evidence="5" id="KW-1185">Reference proteome</keyword>
<dbReference type="OMA" id="FLSVTWY"/>
<dbReference type="RefSeq" id="XP_036068728.1">
    <property type="nucleotide sequence ID" value="XM_036212835.1"/>
</dbReference>
<dbReference type="Proteomes" id="UP000261560">
    <property type="component" value="Unplaced"/>
</dbReference>
<keyword evidence="2" id="KW-0732">Signal</keyword>
<keyword evidence="1" id="KW-0812">Transmembrane</keyword>
<dbReference type="PANTHER" id="PTHR15193">
    <property type="entry name" value="CD83 ANTIGEN"/>
    <property type="match status" value="1"/>
</dbReference>
<dbReference type="Pfam" id="PF07686">
    <property type="entry name" value="V-set"/>
    <property type="match status" value="1"/>
</dbReference>
<evidence type="ECO:0000313" key="4">
    <source>
        <dbReference type="Ensembl" id="ENSOMEP00000035263.1"/>
    </source>
</evidence>
<evidence type="ECO:0000256" key="2">
    <source>
        <dbReference type="SAM" id="SignalP"/>
    </source>
</evidence>
<accession>A0A3B3DYR3</accession>
<keyword evidence="1" id="KW-1133">Transmembrane helix</keyword>
<dbReference type="Gene3D" id="2.60.40.10">
    <property type="entry name" value="Immunoglobulins"/>
    <property type="match status" value="1"/>
</dbReference>
<feature type="chain" id="PRO_5017315875" evidence="2">
    <location>
        <begin position="20"/>
        <end position="193"/>
    </location>
</feature>
<reference evidence="4" key="2">
    <citation type="submission" date="2025-09" db="UniProtKB">
        <authorList>
            <consortium name="Ensembl"/>
        </authorList>
    </citation>
    <scope>IDENTIFICATION</scope>
</reference>